<feature type="non-terminal residue" evidence="5">
    <location>
        <position position="80"/>
    </location>
</feature>
<dbReference type="PANTHER" id="PTHR43761:SF1">
    <property type="entry name" value="D-ISOMER SPECIFIC 2-HYDROXYACID DEHYDROGENASE CATALYTIC DOMAIN-CONTAINING PROTEIN-RELATED"/>
    <property type="match status" value="1"/>
</dbReference>
<evidence type="ECO:0000256" key="2">
    <source>
        <dbReference type="ARBA" id="ARBA00023002"/>
    </source>
</evidence>
<gene>
    <name evidence="5" type="ORF">IFR04_011985</name>
</gene>
<reference evidence="5" key="1">
    <citation type="submission" date="2021-02" db="EMBL/GenBank/DDBJ databases">
        <title>Genome sequence Cadophora malorum strain M34.</title>
        <authorList>
            <person name="Stefanovic E."/>
            <person name="Vu D."/>
            <person name="Scully C."/>
            <person name="Dijksterhuis J."/>
            <person name="Roader J."/>
            <person name="Houbraken J."/>
        </authorList>
    </citation>
    <scope>NUCLEOTIDE SEQUENCE</scope>
    <source>
        <strain evidence="5">M34</strain>
    </source>
</reference>
<name>A0A8H7T843_9HELO</name>
<dbReference type="EMBL" id="JAFJYH010000245">
    <property type="protein sequence ID" value="KAG4414847.1"/>
    <property type="molecule type" value="Genomic_DNA"/>
</dbReference>
<sequence length="80" mass="8626">MKPSAILVNCARGGTVDERALALALKEERIWGAVLDAVEDEPPTLEKQGVLLECERAVIMPHVGASTRENQSRSGDVVVE</sequence>
<evidence type="ECO:0000313" key="6">
    <source>
        <dbReference type="Proteomes" id="UP000664132"/>
    </source>
</evidence>
<dbReference type="InterPro" id="IPR036291">
    <property type="entry name" value="NAD(P)-bd_dom_sf"/>
</dbReference>
<comment type="similarity">
    <text evidence="1">Belongs to the D-isomer specific 2-hydroxyacid dehydrogenase family.</text>
</comment>
<feature type="domain" description="D-isomer specific 2-hydroxyacid dehydrogenase NAD-binding" evidence="4">
    <location>
        <begin position="1"/>
        <end position="64"/>
    </location>
</feature>
<dbReference type="AlphaFoldDB" id="A0A8H7T843"/>
<keyword evidence="3" id="KW-0520">NAD</keyword>
<dbReference type="InterPro" id="IPR006140">
    <property type="entry name" value="D-isomer_DH_NAD-bd"/>
</dbReference>
<evidence type="ECO:0000313" key="5">
    <source>
        <dbReference type="EMBL" id="KAG4414847.1"/>
    </source>
</evidence>
<evidence type="ECO:0000256" key="3">
    <source>
        <dbReference type="ARBA" id="ARBA00023027"/>
    </source>
</evidence>
<evidence type="ECO:0000259" key="4">
    <source>
        <dbReference type="Pfam" id="PF02826"/>
    </source>
</evidence>
<dbReference type="Pfam" id="PF02826">
    <property type="entry name" value="2-Hacid_dh_C"/>
    <property type="match status" value="1"/>
</dbReference>
<keyword evidence="6" id="KW-1185">Reference proteome</keyword>
<keyword evidence="2" id="KW-0560">Oxidoreductase</keyword>
<comment type="caution">
    <text evidence="5">The sequence shown here is derived from an EMBL/GenBank/DDBJ whole genome shotgun (WGS) entry which is preliminary data.</text>
</comment>
<dbReference type="SUPFAM" id="SSF51735">
    <property type="entry name" value="NAD(P)-binding Rossmann-fold domains"/>
    <property type="match status" value="1"/>
</dbReference>
<organism evidence="5 6">
    <name type="scientific">Cadophora malorum</name>
    <dbReference type="NCBI Taxonomy" id="108018"/>
    <lineage>
        <taxon>Eukaryota</taxon>
        <taxon>Fungi</taxon>
        <taxon>Dikarya</taxon>
        <taxon>Ascomycota</taxon>
        <taxon>Pezizomycotina</taxon>
        <taxon>Leotiomycetes</taxon>
        <taxon>Helotiales</taxon>
        <taxon>Ploettnerulaceae</taxon>
        <taxon>Cadophora</taxon>
    </lineage>
</organism>
<proteinExistence type="inferred from homology"/>
<dbReference type="Proteomes" id="UP000664132">
    <property type="component" value="Unassembled WGS sequence"/>
</dbReference>
<dbReference type="OrthoDB" id="298012at2759"/>
<protein>
    <recommendedName>
        <fullName evidence="4">D-isomer specific 2-hydroxyacid dehydrogenase NAD-binding domain-containing protein</fullName>
    </recommendedName>
</protein>
<accession>A0A8H7T843</accession>
<dbReference type="GO" id="GO:0051287">
    <property type="term" value="F:NAD binding"/>
    <property type="evidence" value="ECO:0007669"/>
    <property type="project" value="InterPro"/>
</dbReference>
<dbReference type="PANTHER" id="PTHR43761">
    <property type="entry name" value="D-ISOMER SPECIFIC 2-HYDROXYACID DEHYDROGENASE FAMILY PROTEIN (AFU_ORTHOLOGUE AFUA_1G13630)"/>
    <property type="match status" value="1"/>
</dbReference>
<evidence type="ECO:0000256" key="1">
    <source>
        <dbReference type="ARBA" id="ARBA00005854"/>
    </source>
</evidence>
<dbReference type="GO" id="GO:0016491">
    <property type="term" value="F:oxidoreductase activity"/>
    <property type="evidence" value="ECO:0007669"/>
    <property type="project" value="UniProtKB-KW"/>
</dbReference>
<dbReference type="InterPro" id="IPR050418">
    <property type="entry name" value="D-iso_2-hydroxyacid_DH_PdxB"/>
</dbReference>
<dbReference type="Gene3D" id="3.40.50.720">
    <property type="entry name" value="NAD(P)-binding Rossmann-like Domain"/>
    <property type="match status" value="2"/>
</dbReference>